<comment type="similarity">
    <text evidence="8">In the N-terminal section; belongs to the long-chain O-acyltransferase family.</text>
</comment>
<dbReference type="Proteomes" id="UP001141806">
    <property type="component" value="Unassembled WGS sequence"/>
</dbReference>
<comment type="catalytic activity">
    <reaction evidence="10">
        <text>an acyl-CoA + a 1,2-diacyl-sn-glycerol = a triacyl-sn-glycerol + CoA</text>
        <dbReference type="Rhea" id="RHEA:10868"/>
        <dbReference type="ChEBI" id="CHEBI:17815"/>
        <dbReference type="ChEBI" id="CHEBI:57287"/>
        <dbReference type="ChEBI" id="CHEBI:58342"/>
        <dbReference type="ChEBI" id="CHEBI:64615"/>
        <dbReference type="EC" id="2.3.1.20"/>
    </reaction>
</comment>
<feature type="domain" description="O-acyltransferase WSD1-like N-terminal" evidence="11">
    <location>
        <begin position="77"/>
        <end position="265"/>
    </location>
</feature>
<evidence type="ECO:0000313" key="14">
    <source>
        <dbReference type="Proteomes" id="UP001141806"/>
    </source>
</evidence>
<dbReference type="GO" id="GO:0004144">
    <property type="term" value="F:diacylglycerol O-acyltransferase activity"/>
    <property type="evidence" value="ECO:0007669"/>
    <property type="project" value="UniProtKB-EC"/>
</dbReference>
<evidence type="ECO:0000256" key="9">
    <source>
        <dbReference type="ARBA" id="ARBA00047604"/>
    </source>
</evidence>
<comment type="caution">
    <text evidence="13">The sequence shown here is derived from an EMBL/GenBank/DDBJ whole genome shotgun (WGS) entry which is preliminary data.</text>
</comment>
<evidence type="ECO:0000313" key="13">
    <source>
        <dbReference type="EMBL" id="KAJ4975545.1"/>
    </source>
</evidence>
<protein>
    <recommendedName>
        <fullName evidence="15">Diacylglycerol O-acyltransferase</fullName>
    </recommendedName>
</protein>
<gene>
    <name evidence="13" type="ORF">NE237_000651</name>
</gene>
<comment type="catalytic activity">
    <reaction evidence="9">
        <text>a long chain fatty alcohol + a fatty acyl-CoA = a long-chain alcohol wax ester + CoA</text>
        <dbReference type="Rhea" id="RHEA:38443"/>
        <dbReference type="ChEBI" id="CHEBI:17135"/>
        <dbReference type="ChEBI" id="CHEBI:57287"/>
        <dbReference type="ChEBI" id="CHEBI:77636"/>
        <dbReference type="ChEBI" id="CHEBI:235323"/>
        <dbReference type="EC" id="2.3.1.75"/>
    </reaction>
</comment>
<evidence type="ECO:0000256" key="2">
    <source>
        <dbReference type="ARBA" id="ARBA00004586"/>
    </source>
</evidence>
<evidence type="ECO:0000256" key="4">
    <source>
        <dbReference type="ARBA" id="ARBA00005189"/>
    </source>
</evidence>
<dbReference type="GO" id="GO:0019432">
    <property type="term" value="P:triglyceride biosynthetic process"/>
    <property type="evidence" value="ECO:0007669"/>
    <property type="project" value="TreeGrafter"/>
</dbReference>
<dbReference type="PANTHER" id="PTHR31650">
    <property type="entry name" value="O-ACYLTRANSFERASE (WSD1-LIKE) FAMILY PROTEIN"/>
    <property type="match status" value="1"/>
</dbReference>
<keyword evidence="7" id="KW-0012">Acyltransferase</keyword>
<evidence type="ECO:0008006" key="15">
    <source>
        <dbReference type="Google" id="ProtNLM"/>
    </source>
</evidence>
<evidence type="ECO:0000256" key="10">
    <source>
        <dbReference type="ARBA" id="ARBA00048109"/>
    </source>
</evidence>
<evidence type="ECO:0000259" key="11">
    <source>
        <dbReference type="Pfam" id="PF03007"/>
    </source>
</evidence>
<evidence type="ECO:0000256" key="5">
    <source>
        <dbReference type="ARBA" id="ARBA00022679"/>
    </source>
</evidence>
<keyword evidence="6" id="KW-0256">Endoplasmic reticulum</keyword>
<keyword evidence="5" id="KW-0808">Transferase</keyword>
<evidence type="ECO:0000256" key="8">
    <source>
        <dbReference type="ARBA" id="ARBA00024360"/>
    </source>
</evidence>
<evidence type="ECO:0000256" key="1">
    <source>
        <dbReference type="ARBA" id="ARBA00004162"/>
    </source>
</evidence>
<dbReference type="OrthoDB" id="619536at2759"/>
<proteinExistence type="inferred from homology"/>
<accession>A0A9Q0KRX2</accession>
<dbReference type="InterPro" id="IPR045034">
    <property type="entry name" value="O-acyltransferase_WSD1-like"/>
</dbReference>
<dbReference type="GO" id="GO:0005789">
    <property type="term" value="C:endoplasmic reticulum membrane"/>
    <property type="evidence" value="ECO:0007669"/>
    <property type="project" value="UniProtKB-SubCell"/>
</dbReference>
<organism evidence="13 14">
    <name type="scientific">Protea cynaroides</name>
    <dbReference type="NCBI Taxonomy" id="273540"/>
    <lineage>
        <taxon>Eukaryota</taxon>
        <taxon>Viridiplantae</taxon>
        <taxon>Streptophyta</taxon>
        <taxon>Embryophyta</taxon>
        <taxon>Tracheophyta</taxon>
        <taxon>Spermatophyta</taxon>
        <taxon>Magnoliopsida</taxon>
        <taxon>Proteales</taxon>
        <taxon>Proteaceae</taxon>
        <taxon>Protea</taxon>
    </lineage>
</organism>
<dbReference type="GO" id="GO:0047196">
    <property type="term" value="F:long-chain-alcohol O-fatty-acyltransferase activity"/>
    <property type="evidence" value="ECO:0007669"/>
    <property type="project" value="UniProtKB-EC"/>
</dbReference>
<dbReference type="GO" id="GO:0005886">
    <property type="term" value="C:plasma membrane"/>
    <property type="evidence" value="ECO:0007669"/>
    <property type="project" value="UniProtKB-SubCell"/>
</dbReference>
<evidence type="ECO:0000256" key="7">
    <source>
        <dbReference type="ARBA" id="ARBA00023315"/>
    </source>
</evidence>
<dbReference type="Pfam" id="PF06974">
    <property type="entry name" value="WS_DGAT_C"/>
    <property type="match status" value="1"/>
</dbReference>
<dbReference type="Pfam" id="PF03007">
    <property type="entry name" value="WS_DGAT_cat"/>
    <property type="match status" value="1"/>
</dbReference>
<comment type="pathway">
    <text evidence="4">Lipid metabolism.</text>
</comment>
<evidence type="ECO:0000256" key="6">
    <source>
        <dbReference type="ARBA" id="ARBA00022824"/>
    </source>
</evidence>
<feature type="domain" description="O-acyltransferase WSD1 C-terminal" evidence="12">
    <location>
        <begin position="319"/>
        <end position="464"/>
    </location>
</feature>
<keyword evidence="14" id="KW-1185">Reference proteome</keyword>
<dbReference type="AlphaFoldDB" id="A0A9Q0KRX2"/>
<name>A0A9Q0KRX2_9MAGN</name>
<evidence type="ECO:0000259" key="12">
    <source>
        <dbReference type="Pfam" id="PF06974"/>
    </source>
</evidence>
<reference evidence="13" key="1">
    <citation type="journal article" date="2023" name="Plant J.">
        <title>The genome of the king protea, Protea cynaroides.</title>
        <authorList>
            <person name="Chang J."/>
            <person name="Duong T.A."/>
            <person name="Schoeman C."/>
            <person name="Ma X."/>
            <person name="Roodt D."/>
            <person name="Barker N."/>
            <person name="Li Z."/>
            <person name="Van de Peer Y."/>
            <person name="Mizrachi E."/>
        </authorList>
    </citation>
    <scope>NUCLEOTIDE SEQUENCE</scope>
    <source>
        <tissue evidence="13">Young leaves</tissue>
    </source>
</reference>
<dbReference type="PANTHER" id="PTHR31650:SF34">
    <property type="entry name" value="O-ACYLTRANSFERASE WSD1-LIKE ISOFORM X1"/>
    <property type="match status" value="1"/>
</dbReference>
<comment type="pathway">
    <text evidence="3">Glycerolipid metabolism; triacylglycerol biosynthesis.</text>
</comment>
<dbReference type="InterPro" id="IPR009721">
    <property type="entry name" value="O-acyltransferase_WSD1_C"/>
</dbReference>
<comment type="subcellular location">
    <subcellularLocation>
        <location evidence="1">Cell membrane</location>
        <topology evidence="1">Single-pass membrane protein</topology>
    </subcellularLocation>
    <subcellularLocation>
        <location evidence="2">Endoplasmic reticulum membrane</location>
    </subcellularLocation>
</comment>
<dbReference type="InterPro" id="IPR004255">
    <property type="entry name" value="O-acyltransferase_WSD1_N"/>
</dbReference>
<dbReference type="EMBL" id="JAMYWD010000003">
    <property type="protein sequence ID" value="KAJ4975545.1"/>
    <property type="molecule type" value="Genomic_DNA"/>
</dbReference>
<evidence type="ECO:0000256" key="3">
    <source>
        <dbReference type="ARBA" id="ARBA00004771"/>
    </source>
</evidence>
<sequence length="472" mass="52528">MEFKGERADALEVDEPVSPTGQYFNSSVLSLCILAALEFEIPIDGSQTTSLLNNLFLPISSRFSSIMVRDEHDVIQWKRVDVKLKDHIHEPIFPDGLSVEAYDEYLQEYLTKIAMERLPQNRPLWEIHLIMYPTSNAAGTLVFKLHHALGDGFSLMGALFSCLRRADNPSLPLTFPSSRRGLSSDSNSNSLFKRVTGVLSLFLNTASDFTWSLLKSSILEDDQSPIRSGHEGLELKPIIISTVSFSLDEIKQIKAKLGGSINDVITGIIFYGTRLYMQMWGQPGSSNAHSTALVLMNTRNTNNYISVKEMSKSDSKAPWGNHFAFLHVSIPGSADAEMANPLDFIFKGREIIKRKRGSFTVCLTGILLEMIRKFRGPETTAQYVYTTLKNSSMTISNMIGPTEQMSLADIPAKGIYFVVVGGPEGLRVTVVSYMGKIRLAVGAEKYFINEKLYISCLEKAFTRIFKASVSSP</sequence>